<evidence type="ECO:0000259" key="5">
    <source>
        <dbReference type="PROSITE" id="PS50089"/>
    </source>
</evidence>
<evidence type="ECO:0000256" key="1">
    <source>
        <dbReference type="ARBA" id="ARBA00022723"/>
    </source>
</evidence>
<dbReference type="InterPro" id="IPR050731">
    <property type="entry name" value="HRD1_E3_ubiq-ligases"/>
</dbReference>
<keyword evidence="3" id="KW-0862">Zinc</keyword>
<name>A0ABC8TTZ8_9AQUA</name>
<dbReference type="GO" id="GO:0008270">
    <property type="term" value="F:zinc ion binding"/>
    <property type="evidence" value="ECO:0007669"/>
    <property type="project" value="UniProtKB-KW"/>
</dbReference>
<accession>A0ABC8TTZ8</accession>
<keyword evidence="1" id="KW-0479">Metal-binding</keyword>
<dbReference type="InterPro" id="IPR013083">
    <property type="entry name" value="Znf_RING/FYVE/PHD"/>
</dbReference>
<evidence type="ECO:0000313" key="7">
    <source>
        <dbReference type="Proteomes" id="UP001642360"/>
    </source>
</evidence>
<proteinExistence type="predicted"/>
<dbReference type="SMART" id="SM00744">
    <property type="entry name" value="RINGv"/>
    <property type="match status" value="1"/>
</dbReference>
<dbReference type="EMBL" id="CAUOFW020006102">
    <property type="protein sequence ID" value="CAK9172914.1"/>
    <property type="molecule type" value="Genomic_DNA"/>
</dbReference>
<dbReference type="SMART" id="SM00184">
    <property type="entry name" value="RING"/>
    <property type="match status" value="1"/>
</dbReference>
<dbReference type="Pfam" id="PF13639">
    <property type="entry name" value="zf-RING_2"/>
    <property type="match status" value="1"/>
</dbReference>
<protein>
    <recommendedName>
        <fullName evidence="5">RING-type domain-containing protein</fullName>
    </recommendedName>
</protein>
<dbReference type="SUPFAM" id="SSF57850">
    <property type="entry name" value="RING/U-box"/>
    <property type="match status" value="1"/>
</dbReference>
<comment type="caution">
    <text evidence="6">The sequence shown here is derived from an EMBL/GenBank/DDBJ whole genome shotgun (WGS) entry which is preliminary data.</text>
</comment>
<feature type="domain" description="RING-type" evidence="5">
    <location>
        <begin position="15"/>
        <end position="56"/>
    </location>
</feature>
<dbReference type="PANTHER" id="PTHR22763">
    <property type="entry name" value="RING ZINC FINGER PROTEIN"/>
    <property type="match status" value="1"/>
</dbReference>
<reference evidence="6 7" key="1">
    <citation type="submission" date="2024-02" db="EMBL/GenBank/DDBJ databases">
        <authorList>
            <person name="Vignale AGUSTIN F."/>
            <person name="Sosa J E."/>
            <person name="Modenutti C."/>
        </authorList>
    </citation>
    <scope>NUCLEOTIDE SEQUENCE [LARGE SCALE GENOMIC DNA]</scope>
</reference>
<keyword evidence="7" id="KW-1185">Reference proteome</keyword>
<dbReference type="AlphaFoldDB" id="A0ABC8TTZ8"/>
<evidence type="ECO:0000313" key="6">
    <source>
        <dbReference type="EMBL" id="CAK9172914.1"/>
    </source>
</evidence>
<dbReference type="InterPro" id="IPR001841">
    <property type="entry name" value="Znf_RING"/>
</dbReference>
<sequence length="199" mass="21994">MTAGSLSKLDSGSSCSICMEEFAVNQEMNHLPCNHFFHRHCIASWLKRSKTCPLCRCKVSLGKPNPANLGHGSQLRRELLGRGFRVIRLPFSFPSTAPSRVNGNDHPYVRNRRRGVDNRALNFNANVNVNVNVDANVNVNGNVNVDVDVDATGNRVGKLPLQGGEMNHRWEWSNGEDNGGYVCKKGNVYDGENSKAKEA</sequence>
<dbReference type="PROSITE" id="PS50089">
    <property type="entry name" value="ZF_RING_2"/>
    <property type="match status" value="1"/>
</dbReference>
<keyword evidence="2 4" id="KW-0863">Zinc-finger</keyword>
<evidence type="ECO:0000256" key="3">
    <source>
        <dbReference type="ARBA" id="ARBA00022833"/>
    </source>
</evidence>
<dbReference type="CDD" id="cd16454">
    <property type="entry name" value="RING-H2_PA-TM-RING"/>
    <property type="match status" value="1"/>
</dbReference>
<dbReference type="Proteomes" id="UP001642360">
    <property type="component" value="Unassembled WGS sequence"/>
</dbReference>
<dbReference type="Gene3D" id="3.30.40.10">
    <property type="entry name" value="Zinc/RING finger domain, C3HC4 (zinc finger)"/>
    <property type="match status" value="1"/>
</dbReference>
<evidence type="ECO:0000256" key="4">
    <source>
        <dbReference type="PROSITE-ProRule" id="PRU00175"/>
    </source>
</evidence>
<gene>
    <name evidence="6" type="ORF">ILEXP_LOCUS42607</name>
</gene>
<organism evidence="6 7">
    <name type="scientific">Ilex paraguariensis</name>
    <name type="common">yerba mate</name>
    <dbReference type="NCBI Taxonomy" id="185542"/>
    <lineage>
        <taxon>Eukaryota</taxon>
        <taxon>Viridiplantae</taxon>
        <taxon>Streptophyta</taxon>
        <taxon>Embryophyta</taxon>
        <taxon>Tracheophyta</taxon>
        <taxon>Spermatophyta</taxon>
        <taxon>Magnoliopsida</taxon>
        <taxon>eudicotyledons</taxon>
        <taxon>Gunneridae</taxon>
        <taxon>Pentapetalae</taxon>
        <taxon>asterids</taxon>
        <taxon>campanulids</taxon>
        <taxon>Aquifoliales</taxon>
        <taxon>Aquifoliaceae</taxon>
        <taxon>Ilex</taxon>
    </lineage>
</organism>
<dbReference type="InterPro" id="IPR011016">
    <property type="entry name" value="Znf_RING-CH"/>
</dbReference>
<evidence type="ECO:0000256" key="2">
    <source>
        <dbReference type="ARBA" id="ARBA00022771"/>
    </source>
</evidence>